<dbReference type="GO" id="GO:0005886">
    <property type="term" value="C:plasma membrane"/>
    <property type="evidence" value="ECO:0007669"/>
    <property type="project" value="UniProtKB-SubCell"/>
</dbReference>
<protein>
    <recommendedName>
        <fullName evidence="10">Glycosyltransferase RgtA/B/C/D-like domain-containing protein</fullName>
    </recommendedName>
</protein>
<comment type="subcellular location">
    <subcellularLocation>
        <location evidence="1">Cell membrane</location>
        <topology evidence="1">Multi-pass membrane protein</topology>
    </subcellularLocation>
</comment>
<evidence type="ECO:0000256" key="7">
    <source>
        <dbReference type="ARBA" id="ARBA00023136"/>
    </source>
</evidence>
<sequence length="254" mass="29398">MVIGLIRKQNFSIVALLIFSLFFHLFGYFFLYDFVRDEGEFLINAKNLVLFNQPSLEGIYNTALAPLHTFFHAFLFGLLSPDILISRYVSIFCAVSLLGFFYIFVRNWYSHKIAIFALTMIAVNGVFNRFTTLATMEAEIYFFTILTVLFCFSSKPWVRRLAFLPFSLCLGFKPLFFYLAIPFIYALLTGRVEGNEFRSKFSKSSITDIGIFLLGTFFLTGSIFYIAYSINPDDFLAKLFSDSQTERFNIYKLI</sequence>
<evidence type="ECO:0000256" key="2">
    <source>
        <dbReference type="ARBA" id="ARBA00022475"/>
    </source>
</evidence>
<feature type="transmembrane region" description="Helical" evidence="8">
    <location>
        <begin position="85"/>
        <end position="105"/>
    </location>
</feature>
<reference evidence="9" key="1">
    <citation type="submission" date="2018-05" db="EMBL/GenBank/DDBJ databases">
        <authorList>
            <person name="Lanie J.A."/>
            <person name="Ng W.-L."/>
            <person name="Kazmierczak K.M."/>
            <person name="Andrzejewski T.M."/>
            <person name="Davidsen T.M."/>
            <person name="Wayne K.J."/>
            <person name="Tettelin H."/>
            <person name="Glass J.I."/>
            <person name="Rusch D."/>
            <person name="Podicherti R."/>
            <person name="Tsui H.-C.T."/>
            <person name="Winkler M.E."/>
        </authorList>
    </citation>
    <scope>NUCLEOTIDE SEQUENCE</scope>
</reference>
<dbReference type="AlphaFoldDB" id="A0A382UDQ3"/>
<evidence type="ECO:0000256" key="3">
    <source>
        <dbReference type="ARBA" id="ARBA00022676"/>
    </source>
</evidence>
<accession>A0A382UDQ3</accession>
<evidence type="ECO:0000256" key="4">
    <source>
        <dbReference type="ARBA" id="ARBA00022679"/>
    </source>
</evidence>
<dbReference type="PANTHER" id="PTHR33908">
    <property type="entry name" value="MANNOSYLTRANSFERASE YKCB-RELATED"/>
    <property type="match status" value="1"/>
</dbReference>
<evidence type="ECO:0000256" key="6">
    <source>
        <dbReference type="ARBA" id="ARBA00022989"/>
    </source>
</evidence>
<dbReference type="InterPro" id="IPR050297">
    <property type="entry name" value="LipidA_mod_glycosyltrf_83"/>
</dbReference>
<dbReference type="PANTHER" id="PTHR33908:SF11">
    <property type="entry name" value="MEMBRANE PROTEIN"/>
    <property type="match status" value="1"/>
</dbReference>
<keyword evidence="5 8" id="KW-0812">Transmembrane</keyword>
<keyword evidence="7 8" id="KW-0472">Membrane</keyword>
<gene>
    <name evidence="9" type="ORF">METZ01_LOCUS385253</name>
</gene>
<keyword evidence="6 8" id="KW-1133">Transmembrane helix</keyword>
<evidence type="ECO:0000256" key="5">
    <source>
        <dbReference type="ARBA" id="ARBA00022692"/>
    </source>
</evidence>
<keyword evidence="2" id="KW-1003">Cell membrane</keyword>
<feature type="transmembrane region" description="Helical" evidence="8">
    <location>
        <begin position="164"/>
        <end position="188"/>
    </location>
</feature>
<dbReference type="EMBL" id="UINC01143458">
    <property type="protein sequence ID" value="SVD32399.1"/>
    <property type="molecule type" value="Genomic_DNA"/>
</dbReference>
<keyword evidence="4" id="KW-0808">Transferase</keyword>
<feature type="transmembrane region" description="Helical" evidence="8">
    <location>
        <begin position="12"/>
        <end position="31"/>
    </location>
</feature>
<evidence type="ECO:0000256" key="1">
    <source>
        <dbReference type="ARBA" id="ARBA00004651"/>
    </source>
</evidence>
<dbReference type="GO" id="GO:0008610">
    <property type="term" value="P:lipid biosynthetic process"/>
    <property type="evidence" value="ECO:0007669"/>
    <property type="project" value="UniProtKB-ARBA"/>
</dbReference>
<dbReference type="GO" id="GO:0016763">
    <property type="term" value="F:pentosyltransferase activity"/>
    <property type="evidence" value="ECO:0007669"/>
    <property type="project" value="TreeGrafter"/>
</dbReference>
<organism evidence="9">
    <name type="scientific">marine metagenome</name>
    <dbReference type="NCBI Taxonomy" id="408172"/>
    <lineage>
        <taxon>unclassified sequences</taxon>
        <taxon>metagenomes</taxon>
        <taxon>ecological metagenomes</taxon>
    </lineage>
</organism>
<feature type="transmembrane region" description="Helical" evidence="8">
    <location>
        <begin position="209"/>
        <end position="230"/>
    </location>
</feature>
<name>A0A382UDQ3_9ZZZZ</name>
<evidence type="ECO:0008006" key="10">
    <source>
        <dbReference type="Google" id="ProtNLM"/>
    </source>
</evidence>
<evidence type="ECO:0000256" key="8">
    <source>
        <dbReference type="SAM" id="Phobius"/>
    </source>
</evidence>
<evidence type="ECO:0000313" key="9">
    <source>
        <dbReference type="EMBL" id="SVD32399.1"/>
    </source>
</evidence>
<keyword evidence="3" id="KW-0328">Glycosyltransferase</keyword>
<feature type="transmembrane region" description="Helical" evidence="8">
    <location>
        <begin position="140"/>
        <end position="158"/>
    </location>
</feature>
<proteinExistence type="predicted"/>
<feature type="non-terminal residue" evidence="9">
    <location>
        <position position="254"/>
    </location>
</feature>
<feature type="transmembrane region" description="Helical" evidence="8">
    <location>
        <begin position="58"/>
        <end position="78"/>
    </location>
</feature>